<dbReference type="Pfam" id="PF01494">
    <property type="entry name" value="FAD_binding_3"/>
    <property type="match status" value="1"/>
</dbReference>
<dbReference type="Gene3D" id="3.50.50.60">
    <property type="entry name" value="FAD/NAD(P)-binding domain"/>
    <property type="match status" value="1"/>
</dbReference>
<dbReference type="Proteomes" id="UP001611397">
    <property type="component" value="Unassembled WGS sequence"/>
</dbReference>
<comment type="caution">
    <text evidence="3">The sequence shown here is derived from an EMBL/GenBank/DDBJ whole genome shotgun (WGS) entry which is preliminary data.</text>
</comment>
<evidence type="ECO:0000313" key="4">
    <source>
        <dbReference type="Proteomes" id="UP001611397"/>
    </source>
</evidence>
<dbReference type="GO" id="GO:0004497">
    <property type="term" value="F:monooxygenase activity"/>
    <property type="evidence" value="ECO:0007669"/>
    <property type="project" value="UniProtKB-KW"/>
</dbReference>
<organism evidence="3 4">
    <name type="scientific">Streptomyces olivaceoviridis</name>
    <name type="common">Streptomyces corchorusii</name>
    <dbReference type="NCBI Taxonomy" id="1921"/>
    <lineage>
        <taxon>Bacteria</taxon>
        <taxon>Bacillati</taxon>
        <taxon>Actinomycetota</taxon>
        <taxon>Actinomycetes</taxon>
        <taxon>Kitasatosporales</taxon>
        <taxon>Streptomycetaceae</taxon>
        <taxon>Streptomyces</taxon>
    </lineage>
</organism>
<reference evidence="3 4" key="1">
    <citation type="submission" date="2024-10" db="EMBL/GenBank/DDBJ databases">
        <title>The Natural Products Discovery Center: Release of the First 8490 Sequenced Strains for Exploring Actinobacteria Biosynthetic Diversity.</title>
        <authorList>
            <person name="Kalkreuter E."/>
            <person name="Kautsar S.A."/>
            <person name="Yang D."/>
            <person name="Bader C.D."/>
            <person name="Teijaro C.N."/>
            <person name="Fluegel L."/>
            <person name="Davis C.M."/>
            <person name="Simpson J.R."/>
            <person name="Lauterbach L."/>
            <person name="Steele A.D."/>
            <person name="Gui C."/>
            <person name="Meng S."/>
            <person name="Li G."/>
            <person name="Viehrig K."/>
            <person name="Ye F."/>
            <person name="Su P."/>
            <person name="Kiefer A.F."/>
            <person name="Nichols A."/>
            <person name="Cepeda A.J."/>
            <person name="Yan W."/>
            <person name="Fan B."/>
            <person name="Jiang Y."/>
            <person name="Adhikari A."/>
            <person name="Zheng C.-J."/>
            <person name="Schuster L."/>
            <person name="Cowan T.M."/>
            <person name="Smanski M.J."/>
            <person name="Chevrette M.G."/>
            <person name="De Carvalho L.P.S."/>
            <person name="Shen B."/>
        </authorList>
    </citation>
    <scope>NUCLEOTIDE SEQUENCE [LARGE SCALE GENOMIC DNA]</scope>
    <source>
        <strain evidence="3 4">NPDC020295</strain>
    </source>
</reference>
<dbReference type="Gene3D" id="3.30.9.10">
    <property type="entry name" value="D-Amino Acid Oxidase, subunit A, domain 2"/>
    <property type="match status" value="1"/>
</dbReference>
<dbReference type="PRINTS" id="PR00420">
    <property type="entry name" value="RNGMNOXGNASE"/>
</dbReference>
<feature type="domain" description="FAD-binding" evidence="2">
    <location>
        <begin position="9"/>
        <end position="320"/>
    </location>
</feature>
<accession>A0ABW7VPP8</accession>
<dbReference type="InterPro" id="IPR036188">
    <property type="entry name" value="FAD/NAD-bd_sf"/>
</dbReference>
<dbReference type="EMBL" id="JBIRWM010000048">
    <property type="protein sequence ID" value="MFI2162829.1"/>
    <property type="molecule type" value="Genomic_DNA"/>
</dbReference>
<dbReference type="SUPFAM" id="SSF51905">
    <property type="entry name" value="FAD/NAD(P)-binding domain"/>
    <property type="match status" value="1"/>
</dbReference>
<feature type="region of interest" description="Disordered" evidence="1">
    <location>
        <begin position="410"/>
        <end position="436"/>
    </location>
</feature>
<dbReference type="InterPro" id="IPR002938">
    <property type="entry name" value="FAD-bd"/>
</dbReference>
<evidence type="ECO:0000259" key="2">
    <source>
        <dbReference type="Pfam" id="PF01494"/>
    </source>
</evidence>
<sequence length="436" mass="48119">MNKNEQKRALVVGMGISGMATASRLRRAGWTPVIVERAPARRTGGYFVALFGAGLVAARRLGVLEHLHDRKSLIRGVDMDRKGRQRPGLSYTEMPGEPWLLLRSDVEKAAFTVLADDAEVRYSTVPAAIEQDEHGVDVTLRDTATGTSTIERFDLVIGADGIRSTVRSLVFGPHEQYIERMGYMIAAFEYSGTPAGLTPGLGATLLEPDRSMWVYAFADHDPTILLSYRTDDVDAELSRPVAESVRAAFGEGRPHILEDVLDALEASDTVLFDSAEQVRMNTWHKGRVVLLGDSAWCVTLYAGMGVSAALAGADLLGTLLERQPDNLESALTAWEGGLRPYISYYQVNAFKDRGFFVADNRLQLMLRRVMPALGRTRLGRRLIDRMFHVDGVVKYKSADILKEVLSDPPHRYEEPNLARSVRKPPTQGGTYPGSRG</sequence>
<gene>
    <name evidence="3" type="ORF">ACH49L_45765</name>
</gene>
<dbReference type="RefSeq" id="WP_063807745.1">
    <property type="nucleotide sequence ID" value="NZ_JBEPBV010000088.1"/>
</dbReference>
<dbReference type="PANTHER" id="PTHR46865">
    <property type="entry name" value="OXIDOREDUCTASE-RELATED"/>
    <property type="match status" value="1"/>
</dbReference>
<name>A0ABW7VPP8_STROI</name>
<proteinExistence type="predicted"/>
<evidence type="ECO:0000256" key="1">
    <source>
        <dbReference type="SAM" id="MobiDB-lite"/>
    </source>
</evidence>
<keyword evidence="3" id="KW-0560">Oxidoreductase</keyword>
<keyword evidence="4" id="KW-1185">Reference proteome</keyword>
<evidence type="ECO:0000313" key="3">
    <source>
        <dbReference type="EMBL" id="MFI2162829.1"/>
    </source>
</evidence>
<protein>
    <submittedName>
        <fullName evidence="3">FAD-dependent monooxygenase</fullName>
    </submittedName>
</protein>
<dbReference type="InterPro" id="IPR051704">
    <property type="entry name" value="FAD_aromatic-hydroxylase"/>
</dbReference>
<dbReference type="PANTHER" id="PTHR46865:SF8">
    <property type="entry name" value="POSSIBLE OXIDOREDUCTASE"/>
    <property type="match status" value="1"/>
</dbReference>
<keyword evidence="3" id="KW-0503">Monooxygenase</keyword>